<protein>
    <submittedName>
        <fullName evidence="6">LysR family transcriptional regulator</fullName>
    </submittedName>
</protein>
<dbReference type="PROSITE" id="PS50931">
    <property type="entry name" value="HTH_LYSR"/>
    <property type="match status" value="1"/>
</dbReference>
<dbReference type="SUPFAM" id="SSF53850">
    <property type="entry name" value="Periplasmic binding protein-like II"/>
    <property type="match status" value="1"/>
</dbReference>
<keyword evidence="2" id="KW-0805">Transcription regulation</keyword>
<evidence type="ECO:0000256" key="1">
    <source>
        <dbReference type="ARBA" id="ARBA00009437"/>
    </source>
</evidence>
<proteinExistence type="inferred from homology"/>
<name>A0ABV6ITD9_9PROT</name>
<dbReference type="Pfam" id="PF00126">
    <property type="entry name" value="HTH_1"/>
    <property type="match status" value="1"/>
</dbReference>
<accession>A0ABV6ITD9</accession>
<dbReference type="SUPFAM" id="SSF46785">
    <property type="entry name" value="Winged helix' DNA-binding domain"/>
    <property type="match status" value="1"/>
</dbReference>
<evidence type="ECO:0000256" key="2">
    <source>
        <dbReference type="ARBA" id="ARBA00023015"/>
    </source>
</evidence>
<comment type="caution">
    <text evidence="6">The sequence shown here is derived from an EMBL/GenBank/DDBJ whole genome shotgun (WGS) entry which is preliminary data.</text>
</comment>
<dbReference type="InterPro" id="IPR050950">
    <property type="entry name" value="HTH-type_LysR_regulators"/>
</dbReference>
<evidence type="ECO:0000313" key="6">
    <source>
        <dbReference type="EMBL" id="MFC0386871.1"/>
    </source>
</evidence>
<dbReference type="Proteomes" id="UP001589789">
    <property type="component" value="Unassembled WGS sequence"/>
</dbReference>
<dbReference type="RefSeq" id="WP_377051764.1">
    <property type="nucleotide sequence ID" value="NZ_JBHLVZ010000041.1"/>
</dbReference>
<gene>
    <name evidence="6" type="ORF">ACFFIC_15140</name>
</gene>
<keyword evidence="4" id="KW-0804">Transcription</keyword>
<evidence type="ECO:0000256" key="3">
    <source>
        <dbReference type="ARBA" id="ARBA00023125"/>
    </source>
</evidence>
<dbReference type="InterPro" id="IPR005119">
    <property type="entry name" value="LysR_subst-bd"/>
</dbReference>
<dbReference type="InterPro" id="IPR000847">
    <property type="entry name" value="LysR_HTH_N"/>
</dbReference>
<dbReference type="Pfam" id="PF03466">
    <property type="entry name" value="LysR_substrate"/>
    <property type="match status" value="1"/>
</dbReference>
<sequence>MDLARLMSFVRIVEAGSLSSAGASLGVSQPTLTRHLADLEQILGAPLLHRTGRGVVPTEAGQRALVRARSILAEAERMRAEVTSERRIPSGPVLLGMLASVAEALIPTLVPRIQASFPDIRLRVREGFSVQVEAWLAAGEVDLGVFNTARVVRTGAAAEDLLSSTLVLIGPPDAQLGTSEPLRSLNGRDLILPATGNNIRRSVEDACARIGFAPKVVFELDSVNSIRRLVSAGVGWSVLPEHAVVEQVGAGNLKAAKLREPHLVQHILLAPTKRRQPSSAVQAVMRLVRDVAHERSPPPSARVNLD</sequence>
<dbReference type="Gene3D" id="3.40.190.290">
    <property type="match status" value="1"/>
</dbReference>
<dbReference type="InterPro" id="IPR036390">
    <property type="entry name" value="WH_DNA-bd_sf"/>
</dbReference>
<dbReference type="InterPro" id="IPR036388">
    <property type="entry name" value="WH-like_DNA-bd_sf"/>
</dbReference>
<reference evidence="6 7" key="1">
    <citation type="submission" date="2024-09" db="EMBL/GenBank/DDBJ databases">
        <authorList>
            <person name="Sun Q."/>
            <person name="Mori K."/>
        </authorList>
    </citation>
    <scope>NUCLEOTIDE SEQUENCE [LARGE SCALE GENOMIC DNA]</scope>
    <source>
        <strain evidence="6 7">CCM 7468</strain>
    </source>
</reference>
<keyword evidence="3" id="KW-0238">DNA-binding</keyword>
<feature type="domain" description="HTH lysR-type" evidence="5">
    <location>
        <begin position="1"/>
        <end position="58"/>
    </location>
</feature>
<dbReference type="PANTHER" id="PTHR30419">
    <property type="entry name" value="HTH-TYPE TRANSCRIPTIONAL REGULATOR YBHD"/>
    <property type="match status" value="1"/>
</dbReference>
<evidence type="ECO:0000313" key="7">
    <source>
        <dbReference type="Proteomes" id="UP001589789"/>
    </source>
</evidence>
<keyword evidence="7" id="KW-1185">Reference proteome</keyword>
<dbReference type="Gene3D" id="1.10.10.10">
    <property type="entry name" value="Winged helix-like DNA-binding domain superfamily/Winged helix DNA-binding domain"/>
    <property type="match status" value="1"/>
</dbReference>
<evidence type="ECO:0000256" key="4">
    <source>
        <dbReference type="ARBA" id="ARBA00023163"/>
    </source>
</evidence>
<dbReference type="EMBL" id="JBHLVZ010000041">
    <property type="protein sequence ID" value="MFC0386871.1"/>
    <property type="molecule type" value="Genomic_DNA"/>
</dbReference>
<evidence type="ECO:0000259" key="5">
    <source>
        <dbReference type="PROSITE" id="PS50931"/>
    </source>
</evidence>
<comment type="similarity">
    <text evidence="1">Belongs to the LysR transcriptional regulatory family.</text>
</comment>
<dbReference type="PRINTS" id="PR00039">
    <property type="entry name" value="HTHLYSR"/>
</dbReference>
<organism evidence="6 7">
    <name type="scientific">Muricoccus vinaceus</name>
    <dbReference type="NCBI Taxonomy" id="424704"/>
    <lineage>
        <taxon>Bacteria</taxon>
        <taxon>Pseudomonadati</taxon>
        <taxon>Pseudomonadota</taxon>
        <taxon>Alphaproteobacteria</taxon>
        <taxon>Acetobacterales</taxon>
        <taxon>Roseomonadaceae</taxon>
        <taxon>Muricoccus</taxon>
    </lineage>
</organism>